<gene>
    <name evidence="2" type="ORF">BN961_01666</name>
</gene>
<reference evidence="2 3" key="1">
    <citation type="journal article" date="2014" name="Genome Announc.">
        <title>Genome Sequence of Afipia felis Strain 76713, Isolated in Hospital Water Using an Amoeba Co-Culture Procedure.</title>
        <authorList>
            <person name="Benamar S."/>
            <person name="La Scola B."/>
            <person name="Croce O."/>
        </authorList>
    </citation>
    <scope>NUCLEOTIDE SEQUENCE [LARGE SCALE GENOMIC DNA]</scope>
    <source>
        <strain evidence="2 3">76713</strain>
    </source>
</reference>
<sequence>MLAVGGVICANEMKRNVGVPVLRLIDLKSFVSRSVVKAALSVLVIAPMMSGCGGTLSDYSLKDQEWFTRPGKLFNTKSLSLETPPLHTDKPVSPDDLITAEGACPGMAPAGLPADVNAQQQGEAANPQAGATQAAPALPAGGVVALGHTECDVARAAGTPNNVNIGANERGERQTVLTYTQGPRPGIYTFTAGRLTAIDAVQAPPPPKKPAKHSKKKHT</sequence>
<keyword evidence="3" id="KW-1185">Reference proteome</keyword>
<feature type="compositionally biased region" description="Basic residues" evidence="1">
    <location>
        <begin position="209"/>
        <end position="219"/>
    </location>
</feature>
<name>A0A090MPR5_AFIFE</name>
<protein>
    <submittedName>
        <fullName evidence="2">Uncharacterized protein</fullName>
    </submittedName>
</protein>
<organism evidence="2 3">
    <name type="scientific">Afipia felis</name>
    <name type="common">Cat scratch disease bacillus</name>
    <dbReference type="NCBI Taxonomy" id="1035"/>
    <lineage>
        <taxon>Bacteria</taxon>
        <taxon>Pseudomonadati</taxon>
        <taxon>Pseudomonadota</taxon>
        <taxon>Alphaproteobacteria</taxon>
        <taxon>Hyphomicrobiales</taxon>
        <taxon>Nitrobacteraceae</taxon>
        <taxon>Afipia</taxon>
    </lineage>
</organism>
<dbReference type="Proteomes" id="UP000035762">
    <property type="component" value="Unassembled WGS sequence"/>
</dbReference>
<dbReference type="AlphaFoldDB" id="A0A090MPR5"/>
<feature type="region of interest" description="Disordered" evidence="1">
    <location>
        <begin position="200"/>
        <end position="219"/>
    </location>
</feature>
<evidence type="ECO:0000313" key="3">
    <source>
        <dbReference type="Proteomes" id="UP000035762"/>
    </source>
</evidence>
<dbReference type="STRING" id="1035.BN961_01666"/>
<evidence type="ECO:0000313" key="2">
    <source>
        <dbReference type="EMBL" id="CEG08252.1"/>
    </source>
</evidence>
<dbReference type="EMBL" id="CCAZ020000001">
    <property type="protein sequence ID" value="CEG08252.1"/>
    <property type="molecule type" value="Genomic_DNA"/>
</dbReference>
<evidence type="ECO:0000256" key="1">
    <source>
        <dbReference type="SAM" id="MobiDB-lite"/>
    </source>
</evidence>
<proteinExistence type="predicted"/>
<comment type="caution">
    <text evidence="2">The sequence shown here is derived from an EMBL/GenBank/DDBJ whole genome shotgun (WGS) entry which is preliminary data.</text>
</comment>
<accession>A0A090MPR5</accession>